<evidence type="ECO:0000256" key="2">
    <source>
        <dbReference type="SAM" id="Phobius"/>
    </source>
</evidence>
<dbReference type="AlphaFoldDB" id="A0A0N1HSV8"/>
<sequence length="456" mass="47234">MSRRTKAVRLCVLAMVVYSLVLLVGNSNALSITVAPHKLPLRQAHRERMAVIGGPSSLRRFPHENVLVRMLDESSNISSFSNDAADGSDASSAPKFQIAPSADASSNTPAAAKSSEYSSSLSRGGEKSASSVPASSSTASQSSVASHNNSQGSSAAVEGRSSSSSGSGTSSASNSATSSSSSAPLLFSSSYSSESSSPSASSGSSSASSSSASSYSSESSSSSASSSSNSSASSSSASSRSSESSSSSASSGSSKSLASSSIQSTIILTGFVTRTLTLVYSRLSHHSADDIIKSFAARYGVSATIKLIARSIEVENNNDYWQQVTPSSIASRSGIFRSFISATTDRAVLDVFVTEANKDGIEGVLLAKDWENTNAKASKTWIVGLVFAIAVSGAAGVLIVYQVVMRRQYRRRNLMYADTGLYEDLEMRHEKSNAMGNPNASSVVPPLSMRTRSALD</sequence>
<organism evidence="3 4">
    <name type="scientific">Leptomonas seymouri</name>
    <dbReference type="NCBI Taxonomy" id="5684"/>
    <lineage>
        <taxon>Eukaryota</taxon>
        <taxon>Discoba</taxon>
        <taxon>Euglenozoa</taxon>
        <taxon>Kinetoplastea</taxon>
        <taxon>Metakinetoplastina</taxon>
        <taxon>Trypanosomatida</taxon>
        <taxon>Trypanosomatidae</taxon>
        <taxon>Leishmaniinae</taxon>
        <taxon>Leptomonas</taxon>
    </lineage>
</organism>
<feature type="compositionally biased region" description="Low complexity" evidence="1">
    <location>
        <begin position="79"/>
        <end position="93"/>
    </location>
</feature>
<proteinExistence type="predicted"/>
<keyword evidence="2" id="KW-1133">Transmembrane helix</keyword>
<feature type="region of interest" description="Disordered" evidence="1">
    <location>
        <begin position="79"/>
        <end position="182"/>
    </location>
</feature>
<comment type="caution">
    <text evidence="3">The sequence shown here is derived from an EMBL/GenBank/DDBJ whole genome shotgun (WGS) entry which is preliminary data.</text>
</comment>
<feature type="region of interest" description="Disordered" evidence="1">
    <location>
        <begin position="432"/>
        <end position="456"/>
    </location>
</feature>
<dbReference type="Proteomes" id="UP000038009">
    <property type="component" value="Unassembled WGS sequence"/>
</dbReference>
<keyword evidence="2" id="KW-0812">Transmembrane</keyword>
<feature type="transmembrane region" description="Helical" evidence="2">
    <location>
        <begin position="381"/>
        <end position="404"/>
    </location>
</feature>
<evidence type="ECO:0000313" key="3">
    <source>
        <dbReference type="EMBL" id="KPI83865.1"/>
    </source>
</evidence>
<gene>
    <name evidence="3" type="ORF">ABL78_7083</name>
</gene>
<feature type="compositionally biased region" description="Low complexity" evidence="1">
    <location>
        <begin position="114"/>
        <end position="182"/>
    </location>
</feature>
<dbReference type="EMBL" id="LJSK01000315">
    <property type="protein sequence ID" value="KPI83865.1"/>
    <property type="molecule type" value="Genomic_DNA"/>
</dbReference>
<reference evidence="3 4" key="1">
    <citation type="journal article" date="2015" name="PLoS Pathog.">
        <title>Leptomonas seymouri: Adaptations to the Dixenous Life Cycle Analyzed by Genome Sequencing, Transcriptome Profiling and Co-infection with Leishmania donovani.</title>
        <authorList>
            <person name="Kraeva N."/>
            <person name="Butenko A."/>
            <person name="Hlavacova J."/>
            <person name="Kostygov A."/>
            <person name="Myskova J."/>
            <person name="Grybchuk D."/>
            <person name="Lestinova T."/>
            <person name="Votypka J."/>
            <person name="Volf P."/>
            <person name="Opperdoes F."/>
            <person name="Flegontov P."/>
            <person name="Lukes J."/>
            <person name="Yurchenko V."/>
        </authorList>
    </citation>
    <scope>NUCLEOTIDE SEQUENCE [LARGE SCALE GENOMIC DNA]</scope>
    <source>
        <strain evidence="3 4">ATCC 30220</strain>
    </source>
</reference>
<keyword evidence="4" id="KW-1185">Reference proteome</keyword>
<dbReference type="VEuPathDB" id="TriTrypDB:Lsey_0315_0020"/>
<evidence type="ECO:0000313" key="4">
    <source>
        <dbReference type="Proteomes" id="UP000038009"/>
    </source>
</evidence>
<protein>
    <submittedName>
        <fullName evidence="3">Uncharacterized protein</fullName>
    </submittedName>
</protein>
<keyword evidence="2" id="KW-0472">Membrane</keyword>
<name>A0A0N1HSV8_LEPSE</name>
<accession>A0A0N1HSV8</accession>
<evidence type="ECO:0000256" key="1">
    <source>
        <dbReference type="SAM" id="MobiDB-lite"/>
    </source>
</evidence>
<feature type="region of interest" description="Disordered" evidence="1">
    <location>
        <begin position="218"/>
        <end position="256"/>
    </location>
</feature>